<gene>
    <name evidence="1" type="ORF">E1298_12775</name>
</gene>
<proteinExistence type="predicted"/>
<keyword evidence="2" id="KW-1185">Reference proteome</keyword>
<dbReference type="AlphaFoldDB" id="A0A4R5BX48"/>
<comment type="caution">
    <text evidence="1">The sequence shown here is derived from an EMBL/GenBank/DDBJ whole genome shotgun (WGS) entry which is preliminary data.</text>
</comment>
<organism evidence="1 2">
    <name type="scientific">Actinomadura rubrisoli</name>
    <dbReference type="NCBI Taxonomy" id="2530368"/>
    <lineage>
        <taxon>Bacteria</taxon>
        <taxon>Bacillati</taxon>
        <taxon>Actinomycetota</taxon>
        <taxon>Actinomycetes</taxon>
        <taxon>Streptosporangiales</taxon>
        <taxon>Thermomonosporaceae</taxon>
        <taxon>Actinomadura</taxon>
    </lineage>
</organism>
<sequence>MTVRVLAQQSGITAEDHRLGLGVLMGGPGAAWADRRSGIVPAVGACNLTAVSAMVARISPFQALVDGTSGGLQGQYPVTVDANEDLTFANGEAGVARTDRAILQLRDNPYDSSGFQDGRVVYLKGQASGAATALPASSLLLWEVTVPAGASAGGGGINFAAQRVDKRVWTSAVGGTIPVKDVADRDTLTAYAGLTVFRLDRGGRQVHDGTVWRWRDVISVASAVDRDAVITSPWAGQQVWRTDTKVIEVHDGTAWRTSPVETTPWTDIPLNAGFTHNGGSGGRAQYRRVGDRIELAGRIGGTIVVGGGTTEPAVMPAAVRPATVVGATVDASTTSTERVLRIDISPNGVIAVFAFVAHTWLGLDGVTYRA</sequence>
<protein>
    <submittedName>
        <fullName evidence="1">Uncharacterized protein</fullName>
    </submittedName>
</protein>
<evidence type="ECO:0000313" key="1">
    <source>
        <dbReference type="EMBL" id="TDD90769.1"/>
    </source>
</evidence>
<dbReference type="EMBL" id="SMKU01000049">
    <property type="protein sequence ID" value="TDD90769.1"/>
    <property type="molecule type" value="Genomic_DNA"/>
</dbReference>
<accession>A0A4R5BX48</accession>
<dbReference type="Proteomes" id="UP000294513">
    <property type="component" value="Unassembled WGS sequence"/>
</dbReference>
<dbReference type="RefSeq" id="WP_131892668.1">
    <property type="nucleotide sequence ID" value="NZ_SMKU01000049.1"/>
</dbReference>
<dbReference type="OrthoDB" id="5193571at2"/>
<reference evidence="1 2" key="1">
    <citation type="submission" date="2019-03" db="EMBL/GenBank/DDBJ databases">
        <title>Draft genome sequences of novel Actinobacteria.</title>
        <authorList>
            <person name="Sahin N."/>
            <person name="Ay H."/>
            <person name="Saygin H."/>
        </authorList>
    </citation>
    <scope>NUCLEOTIDE SEQUENCE [LARGE SCALE GENOMIC DNA]</scope>
    <source>
        <strain evidence="1 2">H3C3</strain>
    </source>
</reference>
<evidence type="ECO:0000313" key="2">
    <source>
        <dbReference type="Proteomes" id="UP000294513"/>
    </source>
</evidence>
<name>A0A4R5BX48_9ACTN</name>